<evidence type="ECO:0000313" key="2">
    <source>
        <dbReference type="EMBL" id="AKH65672.1"/>
    </source>
</evidence>
<keyword evidence="3" id="KW-1185">Reference proteome</keyword>
<reference evidence="3" key="2">
    <citation type="submission" date="2015-03" db="EMBL/GenBank/DDBJ databases">
        <title>Genome sequence of Azospirillum thiophilum strain DSM 21654T.</title>
        <authorList>
            <person name="Kwak Y."/>
            <person name="Shin J.-H."/>
        </authorList>
    </citation>
    <scope>NUCLEOTIDE SEQUENCE [LARGE SCALE GENOMIC DNA]</scope>
    <source>
        <strain evidence="3">DSM 15199</strain>
    </source>
</reference>
<accession>A0A0F7LV03</accession>
<organism evidence="2 3">
    <name type="scientific">Photorhabdus thracensis</name>
    <dbReference type="NCBI Taxonomy" id="230089"/>
    <lineage>
        <taxon>Bacteria</taxon>
        <taxon>Pseudomonadati</taxon>
        <taxon>Pseudomonadota</taxon>
        <taxon>Gammaproteobacteria</taxon>
        <taxon>Enterobacterales</taxon>
        <taxon>Morganellaceae</taxon>
        <taxon>Photorhabdus</taxon>
    </lineage>
</organism>
<feature type="transmembrane region" description="Helical" evidence="1">
    <location>
        <begin position="51"/>
        <end position="73"/>
    </location>
</feature>
<dbReference type="RefSeq" id="WP_046976608.1">
    <property type="nucleotide sequence ID" value="NZ_CAWQPG010000026.1"/>
</dbReference>
<name>A0A0F7LV03_9GAMM</name>
<keyword evidence="1" id="KW-1133">Transmembrane helix</keyword>
<proteinExistence type="predicted"/>
<dbReference type="KEGG" id="ptt:VY86_22290"/>
<gene>
    <name evidence="2" type="ORF">VY86_22290</name>
</gene>
<reference evidence="2 3" key="1">
    <citation type="journal article" date="2015" name="J. Biotechnol.">
        <title>Complete genome sequence of Photorhabdus temperata subsp. thracensis 39-8(T), an entomopathogenic bacterium for the improved commercial bioinsecticide.</title>
        <authorList>
            <person name="Kwak Y."/>
            <person name="Shin J.H."/>
        </authorList>
    </citation>
    <scope>NUCLEOTIDE SEQUENCE [LARGE SCALE GENOMIC DNA]</scope>
    <source>
        <strain evidence="2 3">DSM 15199</strain>
    </source>
</reference>
<protein>
    <submittedName>
        <fullName evidence="2">Uncharacterized protein</fullName>
    </submittedName>
</protein>
<sequence length="390" mass="44285">MTWEIPEPHVVHWPASLNWSLWWRLFSLICFVVVVAASGFWYVFEDPRSVFYALVVVVGNAIVFGLIAGWQFFRYGVELEQAERLTQENAWQEAYWQAWASQGMKVVDYQAVFPPEVPSPTDSAVLVNGDSALVLPPFPGHTRLFEEVLGPMRHSLLKHVTRRQLTIYFPLPVAETVWHQFCQVWQKLGFSVSQLQGPVVLKADYASQLNDWLVTESQDLMLIITWSWESHDRHRRASDGAVAWLLTASSSKLPAKCCLHRTMTTMPDDAQRDIARFLHYQCPAVTARTLWDNDIDPVIKDRLLIQLNQVLTSSLSPEVTTAPVMPDHQCVSHWLGKSGDFTDWFTLTLAMRMAEYQHVPQLFLLSQSATLQLGTVSPVNPAISSGSSYV</sequence>
<keyword evidence="1" id="KW-0812">Transmembrane</keyword>
<dbReference type="EMBL" id="CP011104">
    <property type="protein sequence ID" value="AKH65672.1"/>
    <property type="molecule type" value="Genomic_DNA"/>
</dbReference>
<dbReference type="OrthoDB" id="6614983at2"/>
<feature type="transmembrane region" description="Helical" evidence="1">
    <location>
        <begin position="21"/>
        <end position="44"/>
    </location>
</feature>
<evidence type="ECO:0000256" key="1">
    <source>
        <dbReference type="SAM" id="Phobius"/>
    </source>
</evidence>
<dbReference type="PATRIC" id="fig|230089.6.peg.5047"/>
<evidence type="ECO:0000313" key="3">
    <source>
        <dbReference type="Proteomes" id="UP000034866"/>
    </source>
</evidence>
<dbReference type="Proteomes" id="UP000034866">
    <property type="component" value="Chromosome"/>
</dbReference>
<dbReference type="STRING" id="230089.VY86_22290"/>
<dbReference type="AlphaFoldDB" id="A0A0F7LV03"/>
<keyword evidence="1" id="KW-0472">Membrane</keyword>